<dbReference type="SMART" id="SM00220">
    <property type="entry name" value="S_TKc"/>
    <property type="match status" value="1"/>
</dbReference>
<dbReference type="RefSeq" id="XP_040789476.1">
    <property type="nucleotide sequence ID" value="XM_040936513.1"/>
</dbReference>
<evidence type="ECO:0000313" key="6">
    <source>
        <dbReference type="EMBL" id="KAF1846913.1"/>
    </source>
</evidence>
<evidence type="ECO:0000256" key="4">
    <source>
        <dbReference type="SAM" id="MobiDB-lite"/>
    </source>
</evidence>
<gene>
    <name evidence="6" type="ORF">K460DRAFT_402279</name>
</gene>
<evidence type="ECO:0000259" key="5">
    <source>
        <dbReference type="PROSITE" id="PS50011"/>
    </source>
</evidence>
<protein>
    <submittedName>
        <fullName evidence="6">Kinase-like protein</fullName>
    </submittedName>
</protein>
<organism evidence="6 7">
    <name type="scientific">Cucurbitaria berberidis CBS 394.84</name>
    <dbReference type="NCBI Taxonomy" id="1168544"/>
    <lineage>
        <taxon>Eukaryota</taxon>
        <taxon>Fungi</taxon>
        <taxon>Dikarya</taxon>
        <taxon>Ascomycota</taxon>
        <taxon>Pezizomycotina</taxon>
        <taxon>Dothideomycetes</taxon>
        <taxon>Pleosporomycetidae</taxon>
        <taxon>Pleosporales</taxon>
        <taxon>Pleosporineae</taxon>
        <taxon>Cucurbitariaceae</taxon>
        <taxon>Cucurbitaria</taxon>
    </lineage>
</organism>
<dbReference type="InterPro" id="IPR051681">
    <property type="entry name" value="Ser/Thr_Kinases-Pseudokinases"/>
</dbReference>
<keyword evidence="2 3" id="KW-0067">ATP-binding</keyword>
<proteinExistence type="predicted"/>
<keyword evidence="6" id="KW-0418">Kinase</keyword>
<dbReference type="SUPFAM" id="SSF56112">
    <property type="entry name" value="Protein kinase-like (PK-like)"/>
    <property type="match status" value="1"/>
</dbReference>
<dbReference type="InterPro" id="IPR000719">
    <property type="entry name" value="Prot_kinase_dom"/>
</dbReference>
<dbReference type="GO" id="GO:0004674">
    <property type="term" value="F:protein serine/threonine kinase activity"/>
    <property type="evidence" value="ECO:0007669"/>
    <property type="project" value="TreeGrafter"/>
</dbReference>
<dbReference type="PROSITE" id="PS50011">
    <property type="entry name" value="PROTEIN_KINASE_DOM"/>
    <property type="match status" value="1"/>
</dbReference>
<feature type="domain" description="Protein kinase" evidence="5">
    <location>
        <begin position="145"/>
        <end position="422"/>
    </location>
</feature>
<dbReference type="InterPro" id="IPR011009">
    <property type="entry name" value="Kinase-like_dom_sf"/>
</dbReference>
<evidence type="ECO:0000313" key="7">
    <source>
        <dbReference type="Proteomes" id="UP000800039"/>
    </source>
</evidence>
<dbReference type="AlphaFoldDB" id="A0A9P4GIQ4"/>
<keyword evidence="6" id="KW-0808">Transferase</keyword>
<dbReference type="Pfam" id="PF00069">
    <property type="entry name" value="Pkinase"/>
    <property type="match status" value="1"/>
</dbReference>
<keyword evidence="1 3" id="KW-0547">Nucleotide-binding</keyword>
<evidence type="ECO:0000256" key="3">
    <source>
        <dbReference type="PROSITE-ProRule" id="PRU10141"/>
    </source>
</evidence>
<dbReference type="InterPro" id="IPR017441">
    <property type="entry name" value="Protein_kinase_ATP_BS"/>
</dbReference>
<dbReference type="PANTHER" id="PTHR44329">
    <property type="entry name" value="SERINE/THREONINE-PROTEIN KINASE TNNI3K-RELATED"/>
    <property type="match status" value="1"/>
</dbReference>
<dbReference type="GO" id="GO:0005524">
    <property type="term" value="F:ATP binding"/>
    <property type="evidence" value="ECO:0007669"/>
    <property type="project" value="UniProtKB-UniRule"/>
</dbReference>
<name>A0A9P4GIQ4_9PLEO</name>
<dbReference type="Proteomes" id="UP000800039">
    <property type="component" value="Unassembled WGS sequence"/>
</dbReference>
<dbReference type="Gene3D" id="3.30.200.20">
    <property type="entry name" value="Phosphorylase Kinase, domain 1"/>
    <property type="match status" value="1"/>
</dbReference>
<comment type="caution">
    <text evidence="6">The sequence shown here is derived from an EMBL/GenBank/DDBJ whole genome shotgun (WGS) entry which is preliminary data.</text>
</comment>
<dbReference type="CDD" id="cd00180">
    <property type="entry name" value="PKc"/>
    <property type="match status" value="1"/>
</dbReference>
<evidence type="ECO:0000256" key="2">
    <source>
        <dbReference type="ARBA" id="ARBA00022840"/>
    </source>
</evidence>
<dbReference type="EMBL" id="ML976615">
    <property type="protein sequence ID" value="KAF1846913.1"/>
    <property type="molecule type" value="Genomic_DNA"/>
</dbReference>
<dbReference type="PANTHER" id="PTHR44329:SF298">
    <property type="entry name" value="MIXED LINEAGE KINASE DOMAIN-LIKE PROTEIN"/>
    <property type="match status" value="1"/>
</dbReference>
<feature type="region of interest" description="Disordered" evidence="4">
    <location>
        <begin position="1"/>
        <end position="27"/>
    </location>
</feature>
<sequence>MSRPEGNQEDSRYPQRPEVPGVADESFRAATSASAFTSLEHDQQTSFEDRWNSMLEKEMDRIFAKMGNGEESVRAEMKRHGITDLWLPLPKHTVRRLFSKPLEEKEFLRLQQEFIDAVATRFGTEDPSPTPIPFHAALDDGDDLIPGGRILGEGAFGFVELVTVPTKPIPTTCVRKRIARPKPLHVQKQIMAAFAREVKVMRQVDHWHCVRLLGSYTDLDSVNILSTPVADMDLATFLDSELGAEQRNMLYRGIHCLCNALHEDLKPQNVLIHGDNILLTDFGFSLDFSDDSISTTTGRPSAWTVRYSPPEVLAFEPRNRASDIFSLGCVLYEMLSGIHGHSLSEVKEHWRQTGTGQSSFARNPEAAASWLEPLPLKPLLQLFHSKLMFLREYIPSMLDPNRLRRPSAQQVVDRLSDCSVFLREPREKQLICCVGQPLISGLLWFEQEILRQSPYLWDPWVEAHRFHPAYHHDWTYILLDLNLNLISAKHSGYSGMKEPLSTLFISFDEVKAECETLYKGASRNGATKDFWAAHTQWKENHDNLAAAVDDVETSIKLVSLKNVVFTVLETYVSIPEPSNEPTRTSRLHLRTIQISLLPVCLPRSSSYGAFFYMISFPICETGSRWHILPREGKGFVDLTI</sequence>
<dbReference type="Gene3D" id="1.10.510.10">
    <property type="entry name" value="Transferase(Phosphotransferase) domain 1"/>
    <property type="match status" value="1"/>
</dbReference>
<feature type="binding site" evidence="3">
    <location>
        <position position="176"/>
    </location>
    <ligand>
        <name>ATP</name>
        <dbReference type="ChEBI" id="CHEBI:30616"/>
    </ligand>
</feature>
<dbReference type="OrthoDB" id="4062651at2759"/>
<evidence type="ECO:0000256" key="1">
    <source>
        <dbReference type="ARBA" id="ARBA00022741"/>
    </source>
</evidence>
<keyword evidence="7" id="KW-1185">Reference proteome</keyword>
<dbReference type="GeneID" id="63853763"/>
<dbReference type="PROSITE" id="PS00107">
    <property type="entry name" value="PROTEIN_KINASE_ATP"/>
    <property type="match status" value="1"/>
</dbReference>
<reference evidence="6" key="1">
    <citation type="submission" date="2020-01" db="EMBL/GenBank/DDBJ databases">
        <authorList>
            <consortium name="DOE Joint Genome Institute"/>
            <person name="Haridas S."/>
            <person name="Albert R."/>
            <person name="Binder M."/>
            <person name="Bloem J."/>
            <person name="Labutti K."/>
            <person name="Salamov A."/>
            <person name="Andreopoulos B."/>
            <person name="Baker S.E."/>
            <person name="Barry K."/>
            <person name="Bills G."/>
            <person name="Bluhm B.H."/>
            <person name="Cannon C."/>
            <person name="Castanera R."/>
            <person name="Culley D.E."/>
            <person name="Daum C."/>
            <person name="Ezra D."/>
            <person name="Gonzalez J.B."/>
            <person name="Henrissat B."/>
            <person name="Kuo A."/>
            <person name="Liang C."/>
            <person name="Lipzen A."/>
            <person name="Lutzoni F."/>
            <person name="Magnuson J."/>
            <person name="Mondo S."/>
            <person name="Nolan M."/>
            <person name="Ohm R."/>
            <person name="Pangilinan J."/>
            <person name="Park H.-J."/>
            <person name="Ramirez L."/>
            <person name="Alfaro M."/>
            <person name="Sun H."/>
            <person name="Tritt A."/>
            <person name="Yoshinaga Y."/>
            <person name="Zwiers L.-H."/>
            <person name="Turgeon B.G."/>
            <person name="Goodwin S.B."/>
            <person name="Spatafora J.W."/>
            <person name="Crous P.W."/>
            <person name="Grigoriev I.V."/>
        </authorList>
    </citation>
    <scope>NUCLEOTIDE SEQUENCE</scope>
    <source>
        <strain evidence="6">CBS 394.84</strain>
    </source>
</reference>
<accession>A0A9P4GIQ4</accession>